<proteinExistence type="predicted"/>
<dbReference type="PANTHER" id="PTHR30006:SF25">
    <property type="entry name" value="PHOSPHOGLYCERATE TRANSPORT REGULATORY PROTEIN PGTC"/>
    <property type="match status" value="1"/>
</dbReference>
<dbReference type="RefSeq" id="WP_249707997.1">
    <property type="nucleotide sequence ID" value="NZ_JAMFMB010000006.1"/>
</dbReference>
<reference evidence="2" key="1">
    <citation type="submission" date="2022-05" db="EMBL/GenBank/DDBJ databases">
        <authorList>
            <person name="Park J.-S."/>
        </authorList>
    </citation>
    <scope>NUCLEOTIDE SEQUENCE</scope>
    <source>
        <strain evidence="2">2012CJ41-6</strain>
    </source>
</reference>
<dbReference type="SUPFAM" id="SSF53850">
    <property type="entry name" value="Periplasmic binding protein-like II"/>
    <property type="match status" value="1"/>
</dbReference>
<evidence type="ECO:0000256" key="1">
    <source>
        <dbReference type="ARBA" id="ARBA00022729"/>
    </source>
</evidence>
<dbReference type="Pfam" id="PF01547">
    <property type="entry name" value="SBP_bac_1"/>
    <property type="match status" value="1"/>
</dbReference>
<name>A0ABT0Q085_9RHOB</name>
<organism evidence="2 3">
    <name type="scientific">Ruegeria spongiae</name>
    <dbReference type="NCBI Taxonomy" id="2942209"/>
    <lineage>
        <taxon>Bacteria</taxon>
        <taxon>Pseudomonadati</taxon>
        <taxon>Pseudomonadota</taxon>
        <taxon>Alphaproteobacteria</taxon>
        <taxon>Rhodobacterales</taxon>
        <taxon>Roseobacteraceae</taxon>
        <taxon>Ruegeria</taxon>
    </lineage>
</organism>
<keyword evidence="3" id="KW-1185">Reference proteome</keyword>
<keyword evidence="1" id="KW-0732">Signal</keyword>
<dbReference type="PANTHER" id="PTHR30006">
    <property type="entry name" value="THIAMINE-BINDING PERIPLASMIC PROTEIN-RELATED"/>
    <property type="match status" value="1"/>
</dbReference>
<protein>
    <submittedName>
        <fullName evidence="2">ABC transporter substrate-binding protein</fullName>
    </submittedName>
</protein>
<comment type="caution">
    <text evidence="2">The sequence shown here is derived from an EMBL/GenBank/DDBJ whole genome shotgun (WGS) entry which is preliminary data.</text>
</comment>
<evidence type="ECO:0000313" key="2">
    <source>
        <dbReference type="EMBL" id="MCL6283270.1"/>
    </source>
</evidence>
<accession>A0ABT0Q085</accession>
<gene>
    <name evidence="2" type="ORF">M3P21_06970</name>
</gene>
<dbReference type="Gene3D" id="3.40.190.10">
    <property type="entry name" value="Periplasmic binding protein-like II"/>
    <property type="match status" value="2"/>
</dbReference>
<dbReference type="InterPro" id="IPR006059">
    <property type="entry name" value="SBP"/>
</dbReference>
<dbReference type="Proteomes" id="UP001203880">
    <property type="component" value="Unassembled WGS sequence"/>
</dbReference>
<dbReference type="EMBL" id="JAMFMB010000006">
    <property type="protein sequence ID" value="MCL6283270.1"/>
    <property type="molecule type" value="Genomic_DNA"/>
</dbReference>
<evidence type="ECO:0000313" key="3">
    <source>
        <dbReference type="Proteomes" id="UP001203880"/>
    </source>
</evidence>
<sequence length="344" mass="38219">MRHAVVPGLVIAFWTLFASALHAYEIEGELRVGDAAADTHLRIISTTDIDLFEPLLAAFVAANPEIAIDYVVASSAEVMKAVQSGDRFDLALSSAMDLQTKLSNDGYTQPYSSAATDLVPDWGNWRDHLFAFSQETVTLVISPAAFEGLEIPQTRQDLIRLLRDHEDRFRGRIGTYDISQSGAGYLFATQDARASESYWRLSEVMGNLGTRFFCCTSEMIEKVATGEIAMAYNVLGSYAAARTDLAYGIRIVELQDYTIMMLRTAAILRDAPNPEAAGLFIDHLIRAAWGAGERDYYPFPRFPAPEGAVSATRRPIRLGPGLLVYLDGLKRRAFLSEWRDAMRW</sequence>